<evidence type="ECO:0000313" key="3">
    <source>
        <dbReference type="Proteomes" id="UP001321473"/>
    </source>
</evidence>
<evidence type="ECO:0000313" key="2">
    <source>
        <dbReference type="EMBL" id="KAK8761536.1"/>
    </source>
</evidence>
<feature type="compositionally biased region" description="Basic and acidic residues" evidence="1">
    <location>
        <begin position="87"/>
        <end position="98"/>
    </location>
</feature>
<evidence type="ECO:0000256" key="1">
    <source>
        <dbReference type="SAM" id="MobiDB-lite"/>
    </source>
</evidence>
<name>A0AAQ4DGE6_AMBAM</name>
<feature type="region of interest" description="Disordered" evidence="1">
    <location>
        <begin position="87"/>
        <end position="193"/>
    </location>
</feature>
<reference evidence="2 3" key="1">
    <citation type="journal article" date="2023" name="Arcadia Sci">
        <title>De novo assembly of a long-read Amblyomma americanum tick genome.</title>
        <authorList>
            <person name="Chou S."/>
            <person name="Poskanzer K.E."/>
            <person name="Rollins M."/>
            <person name="Thuy-Boun P.S."/>
        </authorList>
    </citation>
    <scope>NUCLEOTIDE SEQUENCE [LARGE SCALE GENOMIC DNA]</scope>
    <source>
        <strain evidence="2">F_SG_1</strain>
        <tissue evidence="2">Salivary glands</tissue>
    </source>
</reference>
<dbReference type="AlphaFoldDB" id="A0AAQ4DGE6"/>
<keyword evidence="3" id="KW-1185">Reference proteome</keyword>
<evidence type="ECO:0008006" key="4">
    <source>
        <dbReference type="Google" id="ProtNLM"/>
    </source>
</evidence>
<dbReference type="EMBL" id="JARKHS020031045">
    <property type="protein sequence ID" value="KAK8761536.1"/>
    <property type="molecule type" value="Genomic_DNA"/>
</dbReference>
<dbReference type="Proteomes" id="UP001321473">
    <property type="component" value="Unassembled WGS sequence"/>
</dbReference>
<proteinExistence type="predicted"/>
<gene>
    <name evidence="2" type="ORF">V5799_027197</name>
</gene>
<protein>
    <recommendedName>
        <fullName evidence="4">BPTI/Kunitz inhibitor domain-containing protein</fullName>
    </recommendedName>
</protein>
<organism evidence="2 3">
    <name type="scientific">Amblyomma americanum</name>
    <name type="common">Lone star tick</name>
    <dbReference type="NCBI Taxonomy" id="6943"/>
    <lineage>
        <taxon>Eukaryota</taxon>
        <taxon>Metazoa</taxon>
        <taxon>Ecdysozoa</taxon>
        <taxon>Arthropoda</taxon>
        <taxon>Chelicerata</taxon>
        <taxon>Arachnida</taxon>
        <taxon>Acari</taxon>
        <taxon>Parasitiformes</taxon>
        <taxon>Ixodida</taxon>
        <taxon>Ixodoidea</taxon>
        <taxon>Ixodidae</taxon>
        <taxon>Amblyomminae</taxon>
        <taxon>Amblyomma</taxon>
    </lineage>
</organism>
<comment type="caution">
    <text evidence="2">The sequence shown here is derived from an EMBL/GenBank/DDBJ whole genome shotgun (WGS) entry which is preliminary data.</text>
</comment>
<sequence>MIELEKLGPSRSVRIGGVQEVAAKGPQATIGSGAVERRDVSTCTDTVPIEPRGWGGGGLPLAVGGAVLAVLLVTSAVVTAARLERRVTAASDERRPRDAAGLSGTEAVLPKSVATAPTRREGPGVGAEEEGSGAAAWKRPSTLSDEEEEKEGADADSTTERPAISPGSSADPSGYGNASGPATGQNPLELPFRRPTKPECGAVFYTYCAEARREFHYRASADACLAVGEEDQVVQLCNRGANRFASWRDCERSCVLAEPPLEACLDRTLFIGCRRYGDHARKAVAVHRRFKGEE</sequence>
<accession>A0AAQ4DGE6</accession>